<protein>
    <recommendedName>
        <fullName evidence="12">Protein kinase domain-containing protein</fullName>
    </recommendedName>
</protein>
<evidence type="ECO:0000256" key="7">
    <source>
        <dbReference type="ARBA" id="ARBA00047899"/>
    </source>
</evidence>
<feature type="compositionally biased region" description="Basic and acidic residues" evidence="9">
    <location>
        <begin position="2662"/>
        <end position="2676"/>
    </location>
</feature>
<reference evidence="10 11" key="1">
    <citation type="submission" date="2015-07" db="EMBL/GenBank/DDBJ databases">
        <title>High-quality genome of monoxenous trypanosomatid Leptomonas pyrrhocoris.</title>
        <authorList>
            <person name="Flegontov P."/>
            <person name="Butenko A."/>
            <person name="Firsov S."/>
            <person name="Vlcek C."/>
            <person name="Logacheva M.D."/>
            <person name="Field M."/>
            <person name="Filatov D."/>
            <person name="Flegontova O."/>
            <person name="Gerasimov E."/>
            <person name="Jackson A.P."/>
            <person name="Kelly S."/>
            <person name="Opperdoes F."/>
            <person name="O'Reilly A."/>
            <person name="Votypka J."/>
            <person name="Yurchenko V."/>
            <person name="Lukes J."/>
        </authorList>
    </citation>
    <scope>NUCLEOTIDE SEQUENCE [LARGE SCALE GENOMIC DNA]</scope>
    <source>
        <strain evidence="10">H10</strain>
    </source>
</reference>
<feature type="region of interest" description="Disordered" evidence="9">
    <location>
        <begin position="740"/>
        <end position="778"/>
    </location>
</feature>
<dbReference type="PANTHER" id="PTHR48012">
    <property type="entry name" value="STERILE20-LIKE KINASE, ISOFORM B-RELATED"/>
    <property type="match status" value="1"/>
</dbReference>
<proteinExistence type="inferred from homology"/>
<dbReference type="EMBL" id="LGTL01000031">
    <property type="protein sequence ID" value="KPA74160.1"/>
    <property type="molecule type" value="Genomic_DNA"/>
</dbReference>
<feature type="compositionally biased region" description="Low complexity" evidence="9">
    <location>
        <begin position="404"/>
        <end position="422"/>
    </location>
</feature>
<dbReference type="Gene3D" id="1.10.510.10">
    <property type="entry name" value="Transferase(Phosphotransferase) domain 1"/>
    <property type="match status" value="1"/>
</dbReference>
<dbReference type="GO" id="GO:0005524">
    <property type="term" value="F:ATP binding"/>
    <property type="evidence" value="ECO:0007669"/>
    <property type="project" value="UniProtKB-KW"/>
</dbReference>
<dbReference type="Proteomes" id="UP000037923">
    <property type="component" value="Unassembled WGS sequence"/>
</dbReference>
<feature type="compositionally biased region" description="Polar residues" evidence="9">
    <location>
        <begin position="2013"/>
        <end position="2027"/>
    </location>
</feature>
<evidence type="ECO:0000256" key="9">
    <source>
        <dbReference type="SAM" id="MobiDB-lite"/>
    </source>
</evidence>
<comment type="catalytic activity">
    <reaction evidence="8">
        <text>L-seryl-[protein] + ATP = O-phospho-L-seryl-[protein] + ADP + H(+)</text>
        <dbReference type="Rhea" id="RHEA:17989"/>
        <dbReference type="Rhea" id="RHEA-COMP:9863"/>
        <dbReference type="Rhea" id="RHEA-COMP:11604"/>
        <dbReference type="ChEBI" id="CHEBI:15378"/>
        <dbReference type="ChEBI" id="CHEBI:29999"/>
        <dbReference type="ChEBI" id="CHEBI:30616"/>
        <dbReference type="ChEBI" id="CHEBI:83421"/>
        <dbReference type="ChEBI" id="CHEBI:456216"/>
        <dbReference type="EC" id="2.7.11.1"/>
    </reaction>
</comment>
<dbReference type="OMA" id="WCVRVLQ"/>
<dbReference type="GO" id="GO:0005737">
    <property type="term" value="C:cytoplasm"/>
    <property type="evidence" value="ECO:0007669"/>
    <property type="project" value="TreeGrafter"/>
</dbReference>
<feature type="region of interest" description="Disordered" evidence="9">
    <location>
        <begin position="2438"/>
        <end position="2583"/>
    </location>
</feature>
<keyword evidence="2" id="KW-0723">Serine/threonine-protein kinase</keyword>
<feature type="region of interest" description="Disordered" evidence="9">
    <location>
        <begin position="1803"/>
        <end position="1827"/>
    </location>
</feature>
<feature type="region of interest" description="Disordered" evidence="9">
    <location>
        <begin position="3476"/>
        <end position="3497"/>
    </location>
</feature>
<feature type="compositionally biased region" description="Low complexity" evidence="9">
    <location>
        <begin position="2221"/>
        <end position="2247"/>
    </location>
</feature>
<feature type="region of interest" description="Disordered" evidence="9">
    <location>
        <begin position="2211"/>
        <end position="2247"/>
    </location>
</feature>
<feature type="region of interest" description="Disordered" evidence="9">
    <location>
        <begin position="1430"/>
        <end position="1456"/>
    </location>
</feature>
<keyword evidence="5" id="KW-0418">Kinase</keyword>
<dbReference type="OrthoDB" id="267330at2759"/>
<feature type="compositionally biased region" description="Polar residues" evidence="9">
    <location>
        <begin position="1129"/>
        <end position="1148"/>
    </location>
</feature>
<feature type="compositionally biased region" description="Polar residues" evidence="9">
    <location>
        <begin position="698"/>
        <end position="708"/>
    </location>
</feature>
<feature type="compositionally biased region" description="Polar residues" evidence="9">
    <location>
        <begin position="1575"/>
        <end position="1589"/>
    </location>
</feature>
<keyword evidence="3" id="KW-0808">Transferase</keyword>
<feature type="region of interest" description="Disordered" evidence="9">
    <location>
        <begin position="1994"/>
        <end position="2059"/>
    </location>
</feature>
<feature type="compositionally biased region" description="Pro residues" evidence="9">
    <location>
        <begin position="1591"/>
        <end position="1602"/>
    </location>
</feature>
<feature type="region of interest" description="Disordered" evidence="9">
    <location>
        <begin position="3821"/>
        <end position="3853"/>
    </location>
</feature>
<feature type="compositionally biased region" description="Low complexity" evidence="9">
    <location>
        <begin position="1251"/>
        <end position="1264"/>
    </location>
</feature>
<feature type="region of interest" description="Disordered" evidence="9">
    <location>
        <begin position="1243"/>
        <end position="1271"/>
    </location>
</feature>
<feature type="region of interest" description="Disordered" evidence="9">
    <location>
        <begin position="1919"/>
        <end position="1946"/>
    </location>
</feature>
<name>A0A0M9FQR3_LEPPY</name>
<evidence type="ECO:0000313" key="11">
    <source>
        <dbReference type="Proteomes" id="UP000037923"/>
    </source>
</evidence>
<evidence type="ECO:0000256" key="1">
    <source>
        <dbReference type="ARBA" id="ARBA00008874"/>
    </source>
</evidence>
<evidence type="ECO:0000256" key="3">
    <source>
        <dbReference type="ARBA" id="ARBA00022679"/>
    </source>
</evidence>
<organism evidence="10 11">
    <name type="scientific">Leptomonas pyrrhocoris</name>
    <name type="common">Firebug parasite</name>
    <dbReference type="NCBI Taxonomy" id="157538"/>
    <lineage>
        <taxon>Eukaryota</taxon>
        <taxon>Discoba</taxon>
        <taxon>Euglenozoa</taxon>
        <taxon>Kinetoplastea</taxon>
        <taxon>Metakinetoplastina</taxon>
        <taxon>Trypanosomatida</taxon>
        <taxon>Trypanosomatidae</taxon>
        <taxon>Leishmaniinae</taxon>
        <taxon>Leptomonas</taxon>
    </lineage>
</organism>
<feature type="region of interest" description="Disordered" evidence="9">
    <location>
        <begin position="2082"/>
        <end position="2131"/>
    </location>
</feature>
<feature type="region of interest" description="Disordered" evidence="9">
    <location>
        <begin position="403"/>
        <end position="452"/>
    </location>
</feature>
<feature type="compositionally biased region" description="Basic and acidic residues" evidence="9">
    <location>
        <begin position="744"/>
        <end position="754"/>
    </location>
</feature>
<feature type="region of interest" description="Disordered" evidence="9">
    <location>
        <begin position="2934"/>
        <end position="2974"/>
    </location>
</feature>
<feature type="compositionally biased region" description="Polar residues" evidence="9">
    <location>
        <begin position="1293"/>
        <end position="1306"/>
    </location>
</feature>
<evidence type="ECO:0000256" key="2">
    <source>
        <dbReference type="ARBA" id="ARBA00022527"/>
    </source>
</evidence>
<feature type="region of interest" description="Disordered" evidence="9">
    <location>
        <begin position="1293"/>
        <end position="1325"/>
    </location>
</feature>
<feature type="compositionally biased region" description="Basic and acidic residues" evidence="9">
    <location>
        <begin position="1"/>
        <end position="10"/>
    </location>
</feature>
<feature type="compositionally biased region" description="Acidic residues" evidence="9">
    <location>
        <begin position="3688"/>
        <end position="3701"/>
    </location>
</feature>
<feature type="region of interest" description="Disordered" evidence="9">
    <location>
        <begin position="1575"/>
        <end position="1609"/>
    </location>
</feature>
<feature type="region of interest" description="Disordered" evidence="9">
    <location>
        <begin position="633"/>
        <end position="656"/>
    </location>
</feature>
<keyword evidence="11" id="KW-1185">Reference proteome</keyword>
<feature type="region of interest" description="Disordered" evidence="9">
    <location>
        <begin position="1339"/>
        <end position="1401"/>
    </location>
</feature>
<feature type="region of interest" description="Disordered" evidence="9">
    <location>
        <begin position="2610"/>
        <end position="2678"/>
    </location>
</feature>
<feature type="compositionally biased region" description="Polar residues" evidence="9">
    <location>
        <begin position="1391"/>
        <end position="1401"/>
    </location>
</feature>
<comment type="similarity">
    <text evidence="1">Belongs to the protein kinase superfamily. STE Ser/Thr protein kinase family. STE20 subfamily.</text>
</comment>
<comment type="catalytic activity">
    <reaction evidence="7">
        <text>L-threonyl-[protein] + ATP = O-phospho-L-threonyl-[protein] + ADP + H(+)</text>
        <dbReference type="Rhea" id="RHEA:46608"/>
        <dbReference type="Rhea" id="RHEA-COMP:11060"/>
        <dbReference type="Rhea" id="RHEA-COMP:11605"/>
        <dbReference type="ChEBI" id="CHEBI:15378"/>
        <dbReference type="ChEBI" id="CHEBI:30013"/>
        <dbReference type="ChEBI" id="CHEBI:30616"/>
        <dbReference type="ChEBI" id="CHEBI:61977"/>
        <dbReference type="ChEBI" id="CHEBI:456216"/>
        <dbReference type="EC" id="2.7.11.1"/>
    </reaction>
</comment>
<comment type="caution">
    <text evidence="10">The sequence shown here is derived from an EMBL/GenBank/DDBJ whole genome shotgun (WGS) entry which is preliminary data.</text>
</comment>
<feature type="compositionally biased region" description="Basic and acidic residues" evidence="9">
    <location>
        <begin position="2943"/>
        <end position="2955"/>
    </location>
</feature>
<gene>
    <name evidence="10" type="ORF">ABB37_09426</name>
</gene>
<feature type="region of interest" description="Disordered" evidence="9">
    <location>
        <begin position="1083"/>
        <end position="1189"/>
    </location>
</feature>
<feature type="region of interest" description="Disordered" evidence="9">
    <location>
        <begin position="242"/>
        <end position="330"/>
    </location>
</feature>
<evidence type="ECO:0000313" key="10">
    <source>
        <dbReference type="EMBL" id="KPA74160.1"/>
    </source>
</evidence>
<feature type="compositionally biased region" description="Basic residues" evidence="9">
    <location>
        <begin position="259"/>
        <end position="272"/>
    </location>
</feature>
<dbReference type="RefSeq" id="XP_015652599.1">
    <property type="nucleotide sequence ID" value="XM_015808886.1"/>
</dbReference>
<keyword evidence="6" id="KW-0067">ATP-binding</keyword>
<feature type="compositionally biased region" description="Polar residues" evidence="9">
    <location>
        <begin position="2751"/>
        <end position="2761"/>
    </location>
</feature>
<feature type="compositionally biased region" description="Low complexity" evidence="9">
    <location>
        <begin position="2100"/>
        <end position="2110"/>
    </location>
</feature>
<feature type="compositionally biased region" description="Polar residues" evidence="9">
    <location>
        <begin position="1350"/>
        <end position="1361"/>
    </location>
</feature>
<feature type="region of interest" description="Disordered" evidence="9">
    <location>
        <begin position="3877"/>
        <end position="3920"/>
    </location>
</feature>
<evidence type="ECO:0000256" key="5">
    <source>
        <dbReference type="ARBA" id="ARBA00022777"/>
    </source>
</evidence>
<feature type="region of interest" description="Disordered" evidence="9">
    <location>
        <begin position="2697"/>
        <end position="2761"/>
    </location>
</feature>
<feature type="region of interest" description="Disordered" evidence="9">
    <location>
        <begin position="2370"/>
        <end position="2404"/>
    </location>
</feature>
<feature type="region of interest" description="Disordered" evidence="9">
    <location>
        <begin position="690"/>
        <end position="721"/>
    </location>
</feature>
<sequence length="4135" mass="432978">MLHDLPHDRGPSLPFAFGGGGGGGGRRAVTGIGGTYSSNGVGVSNGVARTAADGPARGDTLCGDPSPSSANAVDELGGSTVVGEAGVNGRRLPRPTPVPRWSQVPPEARPSTAPYLLHRYGRGGGGGGGLGESLNAFKLYVADDGEMKMGDHHNDFYGFNYDPTDETDEMANLRRQLLGASGGGGDFYEDTEDSVYGSSDDAFEQRNSYAAGGEAAYEKGDAENTVADLRSWAVEPALQLKGVSRRRRLPPKRPGGAGHRGKKKGRRLRRHLRDALTGAPFSRQASKENGGGGGAGTTQMLARSNRSLSYTTSTMQRNGRTSSGTAPPALPAACVRPGAYVAAAAAAYPDLPASLGALVLLSPGNPSTNPLDKVNRVRRRLLQRQRDERRECEWKQRARRSLEAQKQQAAGAAAAGADAPKGITMTSQSPRTPHHTANGASDRNDGANTRLPHPLTELRFSFEDLNRSTGPGTARMGAGASLDILRSARQRVRESPRLQDVPLKNQAVYVRAAPNDLASAAGQNADARAQSGGKTLGVMNSGAAASASRQPRELCDPYTGVVIPASFDFAAGQSRPAVVFSCATGIPFFHDPTAPRPIAVVDVAQPLPLSPPPLLSPTATYILPSSLQQPLANVARQPSQARRSSVQTNSSLGSSHTVSMVPTIRFPPSPPPLFSLLSTTSVDTATVAATKSAAGRGSNPTPDRSVNPSGYGASTPDDVTGRHARTETASYHDARLAYPNAGNDSERCGKHDATLNRAFPHSPADPRQELVTPLGSSSGTSAVNALTAGEYRMPSAITGGNGPRQRWRPHGSVVSGGGGVSGFDGATTALNGNGAGLPPPWRWLHGPLSPSAVFSARSSASGGSRGGQRELSISDAVDGSAINSKPDHPGGGGAAAYPSLSEGNAVSGSTAAMAAPVFNLRGLSNACEANWAALRNATPWPRPREPGTSPLLTLTGTNNAGATTAAQIPRYPSLVAPYAAPRNPLQQNIRYNAWTADGVAASSGAACVVHVFTITREMLRSVHEYVAHRCAQRHEMAVRERERARQRRMKDAMAAGVLTRDLQRCLRCPHCGVVGQILKSVPSRSAGGPSLPQRSQPHAQTPHQLSQSVNQVRGMSSSPHSFRALRVSASASSFDMETQKQLTQQPQTERGRHALAYSERASPQHVNMAPPPHAPSTASTGSSTAHPSVAHPLNTNCDVNAPDKITMELPGHDAFREGAAGTVEEEEVHVARSVTHAIGNKEVTHEAESATTITPISTSPPTLGGPSGHNSSLPPLPPTYATQHARLVSRTQSMTSPNDNTGFPSTAFSSQKSPPQSAAALASRAAPLPEVTTAVPSVAIGTPNKRRPSPTFTANTATGPTADNAEANVEVPLEKSGGSRELSRSFAGLQPQRTSSSQPDFQRYSASSFHNGVFSSDSHYSLSHVIWPRASQEREESSLRDSIRTSDGSPGVPVRGNVRIVSINGEEEEEEFRQHVPPLHSSFGLVRRYAPTPPPPSYSSLPEGFLTPLTVSIGRQDSTSPTLAEFTVGGHAATNPAAAVVASAYTKRLLSPSSPSLLPAGANVLPPLATYGSNSSFSMPPTANTSRQATRPPPPPPPPPPAGFRTSGNGSFAASTQVSAFTPAVPPLAPLGTPLIGDTGAHSNANSGSNAMQSRDFFGESVSATMNRESCVLPRRYVCQSCHRDVVPKTSMVSLALLEDRALSKSVNEAALSALMSDKTDHTHFDESFGVLAFDDLLQDDALIYALQAYLQESLMLPATRPPRPPRTAATPLMPDAASAAPTSVVSPNPHFVPSGSLLSDLAGPKKTEMRSPTLPPSASASSAFGGVGAEGKAKATDMNSIDASRVQLLGALCPTGEGAPQIIIEGTSHNADLPTKDIKLQGSLAARANTSAAAATTTALSLQGPLPSFARLSLQSLSSSPSSSSVPCSARPKTTAPEEDDNNEDHAAVAAEDRLVRKSTKAMMATAAAAPVLLRLCVPCCGLKVSVWDSARPRTPAAPPQLDGSVSAGQVPDTTITPAENATPKTPLQRRKSVGKEGGRRQSRKTACPPPTIPRMREDAATRGLTQSALLIKKEVPATKHVGKEAAAASAEAQRGRGSRATAAGASRRPSTRRDGRQTETPVAARGEEGGGVAAASFGAAQELIKSSKTVMQDTDASKRHRVQINSRMRLDATSINRIWERVFTQDKSSAVAAVAAGRDKARAKRLKTLGEEAAHTPPAKAKALEAGAAKSTSESPRAAPAAPSSAASLAPAVNAPARIHQHIGIDLSTYDDSSLVLKVELAYPRLPGGNVRQLLHEWGTTYQPHPVLLEAVIRNIVYGVLTQLHTLHAAGYTSGNVKATNVFPMWHLMKATRESGMKMPPCAAATAGDAAAEAHARDMGEGKGDQDNRPGHVQDGANAARGNDSLLRATEQVGRSPPTDTAALLRLRRPSQLWSTSVLQHQAAKESPPSLGNTAAQSAGRARKRGTHKKDSLTSPMPHGIAQPEPRQPQETQGGVAHRSTGTKAPETTTSVEGTHKQTNSLSESNASSYEEGASRSAEEERQHRSIATASTVYSPAVAPQQLASPATEQKGGDTPPTAEALSMPDAMTAHFVSSDIRSGSGIFPFSPAQGMTSSSSVSSRRGRGFSIDDSVIPIVPRRKSTGAEAGGGRRTQSAGPADPSRRGSESTHSRSWEEQEELVPLLVEVVTPSSISIAGTADHGGGGGGSLSVSSPLPKMAAASPRPPVPTAESASSAMPRHGLPKRRGDVSSPTSDSKFTFNYSPAWMEETHRQRYVRGARLIPPARVLLPSLSAGAQEAGGQKRKYEDRQSSSAKAPLLLPSKDAFGESTNEEDNWPTGGAHPLLASGPTGAVPRPKSRHYSHTGSLSSKSKAAGRSSENETDGDGGDGDGSTLDPLQWSQQVMLIDNLGTRVETALCLAMTKVLILHPPCPAHRPTPPAASKEDKGDAQEGKKAASRTNGNPPPGGAGSGKSLNLYVPDLKVAPPAQPVLFGIQEAEYVPPPETMRCARDEAKALWRLWRQQQQVPQRQAPSPLFSTPHGDRSAGITVDDSEAAQMEYVVAQLAEQACPATMLRNTLDPYPFQMPAVDIWQLGMMALDLADGPVPTTWLKQREPTPRLSPYPWSSYFQSFVSRCLQLQPEKRATTEELLHHPWFRVALVPQVTGGGGAPDRRGNRLPSAAFSRTPPSLLPHPVSLPRVPCVMGVDCLTAEEQKEWEGFDYTLLYANSEEVPPLTAAAGSPVSNLVNGVSRLRRASADSPAVSATDAAAAAAAAAVAGHDRIGGAHAGGSSNVGGLAAVSTGGDSTEASQSFGLGTGNNTGGASHVRVRTTTTAAAIHTNNKMHKGGSINTAVAGASDAEFTALSSVDLTQYFTRFAALQWRRQQQQSIAASLAVSFPGIGANRGGGGAAPLAETAGPTALDTRGFGSSVFITSFFEHSLPISAEDVLTMLRQSSSNSRYLQLGSPRQSLYNMLSPRPPQPATALMASQTQQTDSAVPPLPLLGSSSSFGAALKGLPYGLPSALRATGMNAPSPAALPAASGGGGSVAMVGLPSAYVPLRDPRFGSPMNSLNTATTPTFAAGGGNDFVSSRWVSVTGDPSFGSTALAGQQSSQRADSSSPLFQASARDTPTLFSTAVTAPLTPAGVDARRSYSDRFDPRSANLSDADRRTDGEDVEVGSDSSYIDSDSSDSEEDDSDDISYGEQSTRSSSSGLAYGKADYTRQGSSGVRSNHSHIRSLVNIVDESRSANRGGGEVPYRRNDVVSHGDAQGRASRTPGVQLAQNPEWVTGGVGGAAMDRAPSNIAGLTQLFSSASVAVSDRTSKRPQRLGSATPGLQGVAADERHCRSPGAVPRRRPRHLLFGVIATSLARLSTVMGSASDTDSDDSSDSSDADSAAYGEGRLNECSNSFPDSARSGRRRTENFRDAAWEDLALRTSCTISAAAEHRSHTIANSRFTPLSTLNPYARVYGEEEPSSADENDDDSRYDVEVQSDEILRCFSALQRGCPMAVSLWCVRVLQQATLHPRTSAAAGRLLERVERDVVGGAGAKNLAWLSTKNSLAIAGTTAGRRNGDERVPATSVPSTVAVAAEAATSVTAPSPSQTPPPVQDTCPSTFHNYELAKWLYASHQTIPRCV</sequence>
<feature type="compositionally biased region" description="Polar residues" evidence="9">
    <location>
        <begin position="2502"/>
        <end position="2528"/>
    </location>
</feature>
<dbReference type="InterPro" id="IPR050629">
    <property type="entry name" value="STE20/SPS1-PAK"/>
</dbReference>
<dbReference type="InterPro" id="IPR011009">
    <property type="entry name" value="Kinase-like_dom_sf"/>
</dbReference>
<feature type="compositionally biased region" description="Low complexity" evidence="9">
    <location>
        <begin position="1307"/>
        <end position="1325"/>
    </location>
</feature>
<feature type="compositionally biased region" description="Polar residues" evidence="9">
    <location>
        <begin position="297"/>
        <end position="325"/>
    </location>
</feature>
<evidence type="ECO:0000256" key="8">
    <source>
        <dbReference type="ARBA" id="ARBA00048679"/>
    </source>
</evidence>
<dbReference type="GO" id="GO:0004674">
    <property type="term" value="F:protein serine/threonine kinase activity"/>
    <property type="evidence" value="ECO:0007669"/>
    <property type="project" value="UniProtKB-KW"/>
</dbReference>
<feature type="compositionally biased region" description="Polar residues" evidence="9">
    <location>
        <begin position="3703"/>
        <end position="3713"/>
    </location>
</feature>
<feature type="compositionally biased region" description="Polar residues" evidence="9">
    <location>
        <begin position="1092"/>
        <end position="1120"/>
    </location>
</feature>
<feature type="region of interest" description="Disordered" evidence="9">
    <location>
        <begin position="81"/>
        <end position="109"/>
    </location>
</feature>
<dbReference type="GeneID" id="26909709"/>
<feature type="compositionally biased region" description="Basic and acidic residues" evidence="9">
    <location>
        <begin position="1431"/>
        <end position="1444"/>
    </location>
</feature>
<feature type="compositionally biased region" description="Low complexity" evidence="9">
    <location>
        <begin position="2812"/>
        <end position="2824"/>
    </location>
</feature>
<feature type="region of interest" description="Disordered" evidence="9">
    <location>
        <begin position="3650"/>
        <end position="3762"/>
    </location>
</feature>
<feature type="compositionally biased region" description="Basic and acidic residues" evidence="9">
    <location>
        <begin position="3650"/>
        <end position="3659"/>
    </location>
</feature>
<keyword evidence="4" id="KW-0547">Nucleotide-binding</keyword>
<evidence type="ECO:0000256" key="6">
    <source>
        <dbReference type="ARBA" id="ARBA00022840"/>
    </source>
</evidence>
<feature type="region of interest" description="Disordered" evidence="9">
    <location>
        <begin position="1"/>
        <end position="24"/>
    </location>
</feature>
<feature type="compositionally biased region" description="Basic and acidic residues" evidence="9">
    <location>
        <begin position="2535"/>
        <end position="2546"/>
    </location>
</feature>
<feature type="compositionally biased region" description="Low complexity" evidence="9">
    <location>
        <begin position="1175"/>
        <end position="1188"/>
    </location>
</feature>
<dbReference type="VEuPathDB" id="TriTrypDB:LpyrH10_31_0800"/>
<feature type="region of interest" description="Disordered" evidence="9">
    <location>
        <begin position="3166"/>
        <end position="3185"/>
    </location>
</feature>
<feature type="compositionally biased region" description="Basic and acidic residues" evidence="9">
    <location>
        <begin position="2374"/>
        <end position="2394"/>
    </location>
</feature>
<dbReference type="SUPFAM" id="SSF56112">
    <property type="entry name" value="Protein kinase-like (PK-like)"/>
    <property type="match status" value="1"/>
</dbReference>
<feature type="region of interest" description="Disordered" evidence="9">
    <location>
        <begin position="2797"/>
        <end position="2896"/>
    </location>
</feature>
<dbReference type="PANTHER" id="PTHR48012:SF10">
    <property type="entry name" value="FI20177P1"/>
    <property type="match status" value="1"/>
</dbReference>
<accession>A0A0M9FQR3</accession>
<evidence type="ECO:0008006" key="12">
    <source>
        <dbReference type="Google" id="ProtNLM"/>
    </source>
</evidence>
<feature type="compositionally biased region" description="Acidic residues" evidence="9">
    <location>
        <begin position="3882"/>
        <end position="3892"/>
    </location>
</feature>
<evidence type="ECO:0000256" key="4">
    <source>
        <dbReference type="ARBA" id="ARBA00022741"/>
    </source>
</evidence>